<comment type="caution">
    <text evidence="5">The sequence shown here is derived from an EMBL/GenBank/DDBJ whole genome shotgun (WGS) entry which is preliminary data.</text>
</comment>
<dbReference type="GO" id="GO:0005615">
    <property type="term" value="C:extracellular space"/>
    <property type="evidence" value="ECO:0007669"/>
    <property type="project" value="InterPro"/>
</dbReference>
<keyword evidence="2" id="KW-0646">Protease inhibitor</keyword>
<dbReference type="Proteomes" id="UP000037069">
    <property type="component" value="Unassembled WGS sequence"/>
</dbReference>
<protein>
    <recommendedName>
        <fullName evidence="4">Serpin domain-containing protein</fullName>
    </recommendedName>
</protein>
<feature type="domain" description="Serpin" evidence="4">
    <location>
        <begin position="131"/>
        <end position="307"/>
    </location>
</feature>
<dbReference type="GO" id="GO:0004867">
    <property type="term" value="F:serine-type endopeptidase inhibitor activity"/>
    <property type="evidence" value="ECO:0007669"/>
    <property type="project" value="UniProtKB-KW"/>
</dbReference>
<evidence type="ECO:0000313" key="5">
    <source>
        <dbReference type="EMBL" id="KNC21656.1"/>
    </source>
</evidence>
<dbReference type="Pfam" id="PF00079">
    <property type="entry name" value="Serpin"/>
    <property type="match status" value="2"/>
</dbReference>
<comment type="similarity">
    <text evidence="1">Belongs to the serpin family.</text>
</comment>
<evidence type="ECO:0000256" key="3">
    <source>
        <dbReference type="ARBA" id="ARBA00022900"/>
    </source>
</evidence>
<dbReference type="InterPro" id="IPR000215">
    <property type="entry name" value="Serpin_fam"/>
</dbReference>
<evidence type="ECO:0000259" key="4">
    <source>
        <dbReference type="Pfam" id="PF00079"/>
    </source>
</evidence>
<dbReference type="PANTHER" id="PTHR11461:SF211">
    <property type="entry name" value="GH10112P-RELATED"/>
    <property type="match status" value="1"/>
</dbReference>
<proteinExistence type="inferred from homology"/>
<accession>A0A0L0BNR7</accession>
<feature type="domain" description="Serpin" evidence="4">
    <location>
        <begin position="526"/>
        <end position="679"/>
    </location>
</feature>
<dbReference type="AlphaFoldDB" id="A0A0L0BNR7"/>
<evidence type="ECO:0000313" key="6">
    <source>
        <dbReference type="Proteomes" id="UP000037069"/>
    </source>
</evidence>
<organism evidence="5 6">
    <name type="scientific">Lucilia cuprina</name>
    <name type="common">Green bottle fly</name>
    <name type="synonym">Australian sheep blowfly</name>
    <dbReference type="NCBI Taxonomy" id="7375"/>
    <lineage>
        <taxon>Eukaryota</taxon>
        <taxon>Metazoa</taxon>
        <taxon>Ecdysozoa</taxon>
        <taxon>Arthropoda</taxon>
        <taxon>Hexapoda</taxon>
        <taxon>Insecta</taxon>
        <taxon>Pterygota</taxon>
        <taxon>Neoptera</taxon>
        <taxon>Endopterygota</taxon>
        <taxon>Diptera</taxon>
        <taxon>Brachycera</taxon>
        <taxon>Muscomorpha</taxon>
        <taxon>Oestroidea</taxon>
        <taxon>Calliphoridae</taxon>
        <taxon>Luciliinae</taxon>
        <taxon>Lucilia</taxon>
    </lineage>
</organism>
<dbReference type="OrthoDB" id="671595at2759"/>
<dbReference type="EMBL" id="JRES01001589">
    <property type="protein sequence ID" value="KNC21656.1"/>
    <property type="molecule type" value="Genomic_DNA"/>
</dbReference>
<dbReference type="Gene3D" id="3.30.497.10">
    <property type="entry name" value="Antithrombin, subunit I, domain 2"/>
    <property type="match status" value="3"/>
</dbReference>
<dbReference type="SUPFAM" id="SSF56574">
    <property type="entry name" value="Serpins"/>
    <property type="match status" value="2"/>
</dbReference>
<dbReference type="Gene3D" id="2.30.39.10">
    <property type="entry name" value="Alpha-1-antitrypsin, domain 1"/>
    <property type="match status" value="2"/>
</dbReference>
<keyword evidence="3" id="KW-0722">Serine protease inhibitor</keyword>
<evidence type="ECO:0000256" key="2">
    <source>
        <dbReference type="ARBA" id="ARBA00022690"/>
    </source>
</evidence>
<dbReference type="PANTHER" id="PTHR11461">
    <property type="entry name" value="SERINE PROTEASE INHIBITOR, SERPIN"/>
    <property type="match status" value="1"/>
</dbReference>
<name>A0A0L0BNR7_LUCCU</name>
<dbReference type="InterPro" id="IPR042185">
    <property type="entry name" value="Serpin_sf_2"/>
</dbReference>
<dbReference type="InterPro" id="IPR042178">
    <property type="entry name" value="Serpin_sf_1"/>
</dbReference>
<sequence>MPIAALLVLLRYDANPVSALEIGEALELIHQPIEKITESYISIYSKMIDSSLVTISNHVSITINGEEQIGSNMTTGEVIDQWRSFHICNKAIQLAVADEKPGIRLISYANFHNKFHYEVSVDDSLIFVDINGHGRTMTSLQQIAVFRFGVIGAIKATVIEVPTSDEDTLLYIIYPSESEKGILKVEKKLRRYPFSVIQTYLKKKRLKLILPKVELKAQVPLKRSLKSLGMRQMFIDMCYHVDGVPIKVNKFISSASFIIDESSEGVKHPISEDQEIVAKLPKLIVKHPFIYYVTSKEYEIYFEGKITKQVLVKMQTKYKNNEFIHFRCIIAVFFLTFPLLKANVMSGVKDFSNNIFFKLSNRNEERNRALSPLPLAALLILLRYNANALSALEIGEALQLIHEPIEKIRETYTGIYQKMDNNSLISITNHVSIRINGEELIGSNMTVGEIMDQWRSYHICYKATQVAVANEKPEIYLFSYATFHNKFLYEVTLGEALRFVDINGNGRTMTSLQQIAILRLGIIGPLKASVIEVLTSDVDTLLYIVYPFKSEKGILEVEKKLKKFPFSVIKTYLKPTKLILILPKIELKAQVPLKATLKFLGMRQMFNDMCYQPDGVPIKVMKMLSSATFLIDENSKGVKHPISEDAQLVAKLPKFIVKHPFIYYVTSREHEIYFEGKITK</sequence>
<gene>
    <name evidence="5" type="ORF">FF38_09783</name>
</gene>
<dbReference type="InterPro" id="IPR036186">
    <property type="entry name" value="Serpin_sf"/>
</dbReference>
<evidence type="ECO:0000256" key="1">
    <source>
        <dbReference type="ARBA" id="ARBA00009500"/>
    </source>
</evidence>
<reference evidence="5 6" key="1">
    <citation type="journal article" date="2015" name="Nat. Commun.">
        <title>Lucilia cuprina genome unlocks parasitic fly biology to underpin future interventions.</title>
        <authorList>
            <person name="Anstead C.A."/>
            <person name="Korhonen P.K."/>
            <person name="Young N.D."/>
            <person name="Hall R.S."/>
            <person name="Jex A.R."/>
            <person name="Murali S.C."/>
            <person name="Hughes D.S."/>
            <person name="Lee S.F."/>
            <person name="Perry T."/>
            <person name="Stroehlein A.J."/>
            <person name="Ansell B.R."/>
            <person name="Breugelmans B."/>
            <person name="Hofmann A."/>
            <person name="Qu J."/>
            <person name="Dugan S."/>
            <person name="Lee S.L."/>
            <person name="Chao H."/>
            <person name="Dinh H."/>
            <person name="Han Y."/>
            <person name="Doddapaneni H.V."/>
            <person name="Worley K.C."/>
            <person name="Muzny D.M."/>
            <person name="Ioannidis P."/>
            <person name="Waterhouse R.M."/>
            <person name="Zdobnov E.M."/>
            <person name="James P.J."/>
            <person name="Bagnall N.H."/>
            <person name="Kotze A.C."/>
            <person name="Gibbs R.A."/>
            <person name="Richards S."/>
            <person name="Batterham P."/>
            <person name="Gasser R.B."/>
        </authorList>
    </citation>
    <scope>NUCLEOTIDE SEQUENCE [LARGE SCALE GENOMIC DNA]</scope>
    <source>
        <strain evidence="5 6">LS</strain>
        <tissue evidence="5">Full body</tissue>
    </source>
</reference>
<keyword evidence="6" id="KW-1185">Reference proteome</keyword>
<dbReference type="InterPro" id="IPR023796">
    <property type="entry name" value="Serpin_dom"/>
</dbReference>